<dbReference type="PROSITE" id="PS51257">
    <property type="entry name" value="PROKAR_LIPOPROTEIN"/>
    <property type="match status" value="1"/>
</dbReference>
<gene>
    <name evidence="2" type="ORF">POL25_06765</name>
</gene>
<proteinExistence type="predicted"/>
<accession>A0ABT5DTU8</accession>
<sequence>MIVRLLGPSCIAAGLVLTGCGDDGGRGDSTATTQPGTASTASPTSEPTTSTSSTSSTSSTTALPTGTTDDTATTGPVATTTTDATSTTTTGASTTLDTEGTTGSCLDVLPTPAGPEAVLAAEYAADYVAYDLGPVPRDGGGVLPRLGGLVVFPDDPLMAYVVGPSEVDAAELHVVPLERGPCGHIIGFGGGAVKLLGSPYLDLMTNGPKGVVFISHYPTNMLSQIVPGAPALASTIDLGPLGVEATWSPGGLNFVPPGYPDAGMLRIMGYPYMQQNSVMGSWYRADITYNGTSYDIAPVEKTVELPGGPGGFAYIPAGSPGFPEQRIMVTEWLTQPRRVSSYAVDAEGDPIVDSHKPFFESFVNPWGSYFEPETGDYIFLQWEAQPDHVYIVQGFVPPPPIPG</sequence>
<feature type="compositionally biased region" description="Low complexity" evidence="1">
    <location>
        <begin position="29"/>
        <end position="103"/>
    </location>
</feature>
<keyword evidence="3" id="KW-1185">Reference proteome</keyword>
<dbReference type="Proteomes" id="UP001221686">
    <property type="component" value="Unassembled WGS sequence"/>
</dbReference>
<evidence type="ECO:0000256" key="1">
    <source>
        <dbReference type="SAM" id="MobiDB-lite"/>
    </source>
</evidence>
<organism evidence="2 3">
    <name type="scientific">Nannocystis bainbridge</name>
    <dbReference type="NCBI Taxonomy" id="2995303"/>
    <lineage>
        <taxon>Bacteria</taxon>
        <taxon>Pseudomonadati</taxon>
        <taxon>Myxococcota</taxon>
        <taxon>Polyangia</taxon>
        <taxon>Nannocystales</taxon>
        <taxon>Nannocystaceae</taxon>
        <taxon>Nannocystis</taxon>
    </lineage>
</organism>
<evidence type="ECO:0000313" key="2">
    <source>
        <dbReference type="EMBL" id="MDC0716585.1"/>
    </source>
</evidence>
<feature type="region of interest" description="Disordered" evidence="1">
    <location>
        <begin position="26"/>
        <end position="103"/>
    </location>
</feature>
<dbReference type="RefSeq" id="WP_272085077.1">
    <property type="nucleotide sequence ID" value="NZ_JAQNDL010000001.1"/>
</dbReference>
<evidence type="ECO:0000313" key="3">
    <source>
        <dbReference type="Proteomes" id="UP001221686"/>
    </source>
</evidence>
<reference evidence="2 3" key="1">
    <citation type="submission" date="2022-11" db="EMBL/GenBank/DDBJ databases">
        <title>Minimal conservation of predation-associated metabolite biosynthetic gene clusters underscores biosynthetic potential of Myxococcota including descriptions for ten novel species: Archangium lansinium sp. nov., Myxococcus landrumus sp. nov., Nannocystis bai.</title>
        <authorList>
            <person name="Ahearne A."/>
            <person name="Stevens C."/>
            <person name="Dowd S."/>
        </authorList>
    </citation>
    <scope>NUCLEOTIDE SEQUENCE [LARGE SCALE GENOMIC DNA]</scope>
    <source>
        <strain evidence="2 3">BB15-2</strain>
    </source>
</reference>
<comment type="caution">
    <text evidence="2">The sequence shown here is derived from an EMBL/GenBank/DDBJ whole genome shotgun (WGS) entry which is preliminary data.</text>
</comment>
<name>A0ABT5DTU8_9BACT</name>
<protein>
    <submittedName>
        <fullName evidence="2">Uncharacterized protein</fullName>
    </submittedName>
</protein>
<dbReference type="EMBL" id="JAQNDL010000001">
    <property type="protein sequence ID" value="MDC0716585.1"/>
    <property type="molecule type" value="Genomic_DNA"/>
</dbReference>